<gene>
    <name evidence="4" type="ORF">SAMN04488544_1868</name>
</gene>
<evidence type="ECO:0000259" key="2">
    <source>
        <dbReference type="Pfam" id="PF01408"/>
    </source>
</evidence>
<dbReference type="EMBL" id="LT629799">
    <property type="protein sequence ID" value="SDU91282.1"/>
    <property type="molecule type" value="Genomic_DNA"/>
</dbReference>
<evidence type="ECO:0000259" key="3">
    <source>
        <dbReference type="Pfam" id="PF22725"/>
    </source>
</evidence>
<dbReference type="Proteomes" id="UP000198825">
    <property type="component" value="Chromosome I"/>
</dbReference>
<dbReference type="InterPro" id="IPR000683">
    <property type="entry name" value="Gfo/Idh/MocA-like_OxRdtase_N"/>
</dbReference>
<name>A0A1H2MDS9_9ACTN</name>
<dbReference type="Pfam" id="PF01408">
    <property type="entry name" value="GFO_IDH_MocA"/>
    <property type="match status" value="1"/>
</dbReference>
<reference evidence="5" key="1">
    <citation type="submission" date="2016-10" db="EMBL/GenBank/DDBJ databases">
        <authorList>
            <person name="Varghese N."/>
            <person name="Submissions S."/>
        </authorList>
    </citation>
    <scope>NUCLEOTIDE SEQUENCE [LARGE SCALE GENOMIC DNA]</scope>
    <source>
        <strain evidence="5">DSM 21743</strain>
    </source>
</reference>
<accession>A0A1H2MDS9</accession>
<dbReference type="Gene3D" id="3.40.50.720">
    <property type="entry name" value="NAD(P)-binding Rossmann-like Domain"/>
    <property type="match status" value="1"/>
</dbReference>
<protein>
    <submittedName>
        <fullName evidence="4">Predicted dehydrogenase</fullName>
    </submittedName>
</protein>
<dbReference type="GO" id="GO:0016491">
    <property type="term" value="F:oxidoreductase activity"/>
    <property type="evidence" value="ECO:0007669"/>
    <property type="project" value="UniProtKB-KW"/>
</dbReference>
<keyword evidence="5" id="KW-1185">Reference proteome</keyword>
<feature type="domain" description="GFO/IDH/MocA-like oxidoreductase" evidence="3">
    <location>
        <begin position="148"/>
        <end position="291"/>
    </location>
</feature>
<feature type="domain" description="Gfo/Idh/MocA-like oxidoreductase N-terminal" evidence="2">
    <location>
        <begin position="10"/>
        <end position="138"/>
    </location>
</feature>
<dbReference type="Gene3D" id="3.30.360.10">
    <property type="entry name" value="Dihydrodipicolinate Reductase, domain 2"/>
    <property type="match status" value="1"/>
</dbReference>
<dbReference type="PANTHER" id="PTHR43818">
    <property type="entry name" value="BCDNA.GH03377"/>
    <property type="match status" value="1"/>
</dbReference>
<proteinExistence type="predicted"/>
<evidence type="ECO:0000313" key="4">
    <source>
        <dbReference type="EMBL" id="SDU91282.1"/>
    </source>
</evidence>
<dbReference type="Pfam" id="PF22725">
    <property type="entry name" value="GFO_IDH_MocA_C3"/>
    <property type="match status" value="1"/>
</dbReference>
<evidence type="ECO:0000313" key="5">
    <source>
        <dbReference type="Proteomes" id="UP000198825"/>
    </source>
</evidence>
<organism evidence="4 5">
    <name type="scientific">Microlunatus sagamiharensis</name>
    <dbReference type="NCBI Taxonomy" id="546874"/>
    <lineage>
        <taxon>Bacteria</taxon>
        <taxon>Bacillati</taxon>
        <taxon>Actinomycetota</taxon>
        <taxon>Actinomycetes</taxon>
        <taxon>Propionibacteriales</taxon>
        <taxon>Propionibacteriaceae</taxon>
        <taxon>Microlunatus</taxon>
    </lineage>
</organism>
<dbReference type="PANTHER" id="PTHR43818:SF11">
    <property type="entry name" value="BCDNA.GH03377"/>
    <property type="match status" value="1"/>
</dbReference>
<evidence type="ECO:0000256" key="1">
    <source>
        <dbReference type="ARBA" id="ARBA00023002"/>
    </source>
</evidence>
<dbReference type="SUPFAM" id="SSF55347">
    <property type="entry name" value="Glyceraldehyde-3-phosphate dehydrogenase-like, C-terminal domain"/>
    <property type="match status" value="1"/>
</dbReference>
<dbReference type="InterPro" id="IPR036291">
    <property type="entry name" value="NAD(P)-bd_dom_sf"/>
</dbReference>
<dbReference type="InterPro" id="IPR055170">
    <property type="entry name" value="GFO_IDH_MocA-like_dom"/>
</dbReference>
<dbReference type="AlphaFoldDB" id="A0A1H2MDS9"/>
<dbReference type="InterPro" id="IPR050463">
    <property type="entry name" value="Gfo/Idh/MocA_oxidrdct_glycsds"/>
</dbReference>
<dbReference type="GO" id="GO:0000166">
    <property type="term" value="F:nucleotide binding"/>
    <property type="evidence" value="ECO:0007669"/>
    <property type="project" value="InterPro"/>
</dbReference>
<keyword evidence="1" id="KW-0560">Oxidoreductase</keyword>
<dbReference type="RefSeq" id="WP_091074182.1">
    <property type="nucleotide sequence ID" value="NZ_LT629799.1"/>
</dbReference>
<sequence>MTSTASARPLRVGVVGLGWMGQVHARAYTRVGQHYLDTPLRPELVAVADTATDERVARAVAAYGFTDVHADWHELLERDDIDVVSITGPNFIHRDVAVAAAQAGLHLWLEKPAGRDAEETAEIAEAVAAAGVQSTVGFNYRNAPAVELARALVAEGRLGRVEQVRITMLADYAAHPEGALTWRYQNRWSGSGVLGDLVSHGVDLGRYVVGEVESLVCDTATFIPERPALSGAAFAHTARGGGPLAPVENEDYAGALLAFAGGARGTLESSRVAVGEQCTYGIEVHGDRGALAWDFRRMGELRVCLDQDYTDAAWATRFVAPGDGELGAFQPGSGIAMSYDDLKVVEAHRLVRSIAEGVPQGATITDALQAARLVDAMATSARDRRWVDVDAPRVSP</sequence>
<dbReference type="STRING" id="546874.SAMN04488544_1868"/>
<dbReference type="SUPFAM" id="SSF51735">
    <property type="entry name" value="NAD(P)-binding Rossmann-fold domains"/>
    <property type="match status" value="1"/>
</dbReference>
<dbReference type="OrthoDB" id="9792085at2"/>